<keyword evidence="6" id="KW-1185">Reference proteome</keyword>
<evidence type="ECO:0000313" key="6">
    <source>
        <dbReference type="Proteomes" id="UP000487268"/>
    </source>
</evidence>
<organism evidence="5 6">
    <name type="scientific">Actinomadura macrotermitis</name>
    <dbReference type="NCBI Taxonomy" id="2585200"/>
    <lineage>
        <taxon>Bacteria</taxon>
        <taxon>Bacillati</taxon>
        <taxon>Actinomycetota</taxon>
        <taxon>Actinomycetes</taxon>
        <taxon>Streptosporangiales</taxon>
        <taxon>Thermomonosporaceae</taxon>
        <taxon>Actinomadura</taxon>
    </lineage>
</organism>
<dbReference type="PROSITE" id="PS51118">
    <property type="entry name" value="HTH_HXLR"/>
    <property type="match status" value="1"/>
</dbReference>
<dbReference type="InterPro" id="IPR002577">
    <property type="entry name" value="HTH_HxlR"/>
</dbReference>
<keyword evidence="1" id="KW-0805">Transcription regulation</keyword>
<dbReference type="PANTHER" id="PTHR33204:SF29">
    <property type="entry name" value="TRANSCRIPTIONAL REGULATOR"/>
    <property type="match status" value="1"/>
</dbReference>
<dbReference type="InterPro" id="IPR036390">
    <property type="entry name" value="WH_DNA-bd_sf"/>
</dbReference>
<proteinExistence type="predicted"/>
<keyword evidence="3" id="KW-0804">Transcription</keyword>
<protein>
    <submittedName>
        <fullName evidence="5">HTH-type transcriptional activator HxlR</fullName>
    </submittedName>
</protein>
<evidence type="ECO:0000256" key="1">
    <source>
        <dbReference type="ARBA" id="ARBA00023015"/>
    </source>
</evidence>
<gene>
    <name evidence="5" type="primary">hxlR_3</name>
    <name evidence="5" type="ORF">ACRB68_65390</name>
</gene>
<evidence type="ECO:0000259" key="4">
    <source>
        <dbReference type="PROSITE" id="PS51118"/>
    </source>
</evidence>
<dbReference type="PANTHER" id="PTHR33204">
    <property type="entry name" value="TRANSCRIPTIONAL REGULATOR, MARR FAMILY"/>
    <property type="match status" value="1"/>
</dbReference>
<reference evidence="5 6" key="1">
    <citation type="submission" date="2019-10" db="EMBL/GenBank/DDBJ databases">
        <title>Actinomadura rubteroloni sp. nov. and Actinomadura macrotermitis sp. nov., isolated from the gut of fungus growing-termite Macrotermes natalensis.</title>
        <authorList>
            <person name="Benndorf R."/>
            <person name="Martin K."/>
            <person name="Kuefner M."/>
            <person name="De Beer W."/>
            <person name="Kaster A.-K."/>
            <person name="Vollmers J."/>
            <person name="Poulsen M."/>
            <person name="Beemelmanns C."/>
        </authorList>
    </citation>
    <scope>NUCLEOTIDE SEQUENCE [LARGE SCALE GENOMIC DNA]</scope>
    <source>
        <strain evidence="5 6">RB68</strain>
    </source>
</reference>
<evidence type="ECO:0000256" key="3">
    <source>
        <dbReference type="ARBA" id="ARBA00023163"/>
    </source>
</evidence>
<comment type="caution">
    <text evidence="5">The sequence shown here is derived from an EMBL/GenBank/DDBJ whole genome shotgun (WGS) entry which is preliminary data.</text>
</comment>
<accession>A0A7K0C5P7</accession>
<keyword evidence="2" id="KW-0238">DNA-binding</keyword>
<feature type="domain" description="HTH hxlR-type" evidence="4">
    <location>
        <begin position="10"/>
        <end position="108"/>
    </location>
</feature>
<sequence length="113" mass="12632">MARRPGAFECGTEAAMELIDGKWKVSILWALSEGVRRFGALRRMLPGITEKVLASHLREMEADGLVRREVFDVVPPHVEYALTPRGLSLNEALEPLGVWGERHVLGQVEDALR</sequence>
<dbReference type="Gene3D" id="1.10.10.10">
    <property type="entry name" value="Winged helix-like DNA-binding domain superfamily/Winged helix DNA-binding domain"/>
    <property type="match status" value="1"/>
</dbReference>
<dbReference type="AlphaFoldDB" id="A0A7K0C5P7"/>
<dbReference type="InterPro" id="IPR036388">
    <property type="entry name" value="WH-like_DNA-bd_sf"/>
</dbReference>
<dbReference type="GO" id="GO:0003677">
    <property type="term" value="F:DNA binding"/>
    <property type="evidence" value="ECO:0007669"/>
    <property type="project" value="UniProtKB-KW"/>
</dbReference>
<dbReference type="Pfam" id="PF01638">
    <property type="entry name" value="HxlR"/>
    <property type="match status" value="1"/>
</dbReference>
<dbReference type="SUPFAM" id="SSF46785">
    <property type="entry name" value="Winged helix' DNA-binding domain"/>
    <property type="match status" value="1"/>
</dbReference>
<name>A0A7K0C5P7_9ACTN</name>
<dbReference type="RefSeq" id="WP_153539196.1">
    <property type="nucleotide sequence ID" value="NZ_WEGH01000004.1"/>
</dbReference>
<evidence type="ECO:0000256" key="2">
    <source>
        <dbReference type="ARBA" id="ARBA00023125"/>
    </source>
</evidence>
<dbReference type="Proteomes" id="UP000487268">
    <property type="component" value="Unassembled WGS sequence"/>
</dbReference>
<evidence type="ECO:0000313" key="5">
    <source>
        <dbReference type="EMBL" id="MQY08432.1"/>
    </source>
</evidence>
<dbReference type="OrthoDB" id="3481682at2"/>
<dbReference type="EMBL" id="WEGH01000004">
    <property type="protein sequence ID" value="MQY08432.1"/>
    <property type="molecule type" value="Genomic_DNA"/>
</dbReference>